<protein>
    <submittedName>
        <fullName evidence="7">RND family efflux transporter MFP subunit</fullName>
    </submittedName>
</protein>
<dbReference type="InterPro" id="IPR058626">
    <property type="entry name" value="MdtA-like_b-barrel"/>
</dbReference>
<dbReference type="Gene3D" id="2.40.50.100">
    <property type="match status" value="1"/>
</dbReference>
<reference evidence="7 8" key="1">
    <citation type="submission" date="2020-03" db="EMBL/GenBank/DDBJ databases">
        <title>Genomic Encyclopedia of Type Strains, Phase III (KMG-III): the genomes of soil and plant-associated and newly described type strains.</title>
        <authorList>
            <person name="Whitman W."/>
        </authorList>
    </citation>
    <scope>NUCLEOTIDE SEQUENCE [LARGE SCALE GENOMIC DNA]</scope>
    <source>
        <strain evidence="7 8">CECT 8804</strain>
    </source>
</reference>
<dbReference type="Pfam" id="PF25944">
    <property type="entry name" value="Beta-barrel_RND"/>
    <property type="match status" value="1"/>
</dbReference>
<proteinExistence type="inferred from homology"/>
<comment type="subcellular location">
    <subcellularLocation>
        <location evidence="1">Cell envelope</location>
    </subcellularLocation>
</comment>
<evidence type="ECO:0000259" key="5">
    <source>
        <dbReference type="Pfam" id="PF25944"/>
    </source>
</evidence>
<dbReference type="Proteomes" id="UP000727456">
    <property type="component" value="Unassembled WGS sequence"/>
</dbReference>
<dbReference type="InterPro" id="IPR058627">
    <property type="entry name" value="MdtA-like_C"/>
</dbReference>
<evidence type="ECO:0000256" key="1">
    <source>
        <dbReference type="ARBA" id="ARBA00004196"/>
    </source>
</evidence>
<dbReference type="InterPro" id="IPR058624">
    <property type="entry name" value="MdtA-like_HH"/>
</dbReference>
<comment type="caution">
    <text evidence="7">The sequence shown here is derived from an EMBL/GenBank/DDBJ whole genome shotgun (WGS) entry which is preliminary data.</text>
</comment>
<feature type="domain" description="Multidrug resistance protein MdtA-like C-terminal permuted SH3" evidence="6">
    <location>
        <begin position="283"/>
        <end position="342"/>
    </location>
</feature>
<name>A0ABX0TQG7_9SPHN</name>
<dbReference type="RefSeq" id="WP_243843326.1">
    <property type="nucleotide sequence ID" value="NZ_JAAOZC010000003.1"/>
</dbReference>
<evidence type="ECO:0000259" key="6">
    <source>
        <dbReference type="Pfam" id="PF25967"/>
    </source>
</evidence>
<dbReference type="Pfam" id="PF25876">
    <property type="entry name" value="HH_MFP_RND"/>
    <property type="match status" value="1"/>
</dbReference>
<dbReference type="PANTHER" id="PTHR30158:SF10">
    <property type="entry name" value="CATION EFFLUX PUMP"/>
    <property type="match status" value="1"/>
</dbReference>
<accession>A0ABX0TQG7</accession>
<evidence type="ECO:0000259" key="4">
    <source>
        <dbReference type="Pfam" id="PF25917"/>
    </source>
</evidence>
<gene>
    <name evidence="7" type="ORF">FHS31_001387</name>
</gene>
<dbReference type="Pfam" id="PF25967">
    <property type="entry name" value="RND-MFP_C"/>
    <property type="match status" value="1"/>
</dbReference>
<dbReference type="Gene3D" id="2.40.420.20">
    <property type="match status" value="1"/>
</dbReference>
<feature type="domain" description="Multidrug resistance protein MdtA-like alpha-helical hairpin" evidence="3">
    <location>
        <begin position="84"/>
        <end position="152"/>
    </location>
</feature>
<dbReference type="PANTHER" id="PTHR30158">
    <property type="entry name" value="ACRA/E-RELATED COMPONENT OF DRUG EFFLUX TRANSPORTER"/>
    <property type="match status" value="1"/>
</dbReference>
<dbReference type="Gene3D" id="2.40.30.170">
    <property type="match status" value="1"/>
</dbReference>
<dbReference type="Pfam" id="PF25917">
    <property type="entry name" value="BSH_RND"/>
    <property type="match status" value="1"/>
</dbReference>
<dbReference type="InterPro" id="IPR058625">
    <property type="entry name" value="MdtA-like_BSH"/>
</dbReference>
<dbReference type="SUPFAM" id="SSF111369">
    <property type="entry name" value="HlyD-like secretion proteins"/>
    <property type="match status" value="1"/>
</dbReference>
<evidence type="ECO:0000256" key="2">
    <source>
        <dbReference type="ARBA" id="ARBA00009477"/>
    </source>
</evidence>
<dbReference type="Gene3D" id="1.10.287.470">
    <property type="entry name" value="Helix hairpin bin"/>
    <property type="match status" value="1"/>
</dbReference>
<evidence type="ECO:0000313" key="8">
    <source>
        <dbReference type="Proteomes" id="UP000727456"/>
    </source>
</evidence>
<evidence type="ECO:0000313" key="7">
    <source>
        <dbReference type="EMBL" id="NIJ07777.1"/>
    </source>
</evidence>
<feature type="domain" description="Multidrug resistance protein MdtA-like barrel-sandwich hybrid" evidence="4">
    <location>
        <begin position="43"/>
        <end position="183"/>
    </location>
</feature>
<keyword evidence="8" id="KW-1185">Reference proteome</keyword>
<dbReference type="EMBL" id="JAAOZC010000003">
    <property type="protein sequence ID" value="NIJ07777.1"/>
    <property type="molecule type" value="Genomic_DNA"/>
</dbReference>
<comment type="similarity">
    <text evidence="2">Belongs to the membrane fusion protein (MFP) (TC 8.A.1) family.</text>
</comment>
<dbReference type="NCBIfam" id="TIGR01730">
    <property type="entry name" value="RND_mfp"/>
    <property type="match status" value="1"/>
</dbReference>
<dbReference type="InterPro" id="IPR006143">
    <property type="entry name" value="RND_pump_MFP"/>
</dbReference>
<feature type="domain" description="Multidrug resistance protein MdtA-like beta-barrel" evidence="5">
    <location>
        <begin position="218"/>
        <end position="275"/>
    </location>
</feature>
<sequence length="382" mass="40886">MLAGCGSKAPPPPPKPHVNVAHPLTRDVVDWDEYVGRFEAIESASVRPRISGNVTRILFRNGQDVHAGQPLFVIDPRPYRAEYLKAVAATGKSQATLTNAQTELARAQKLRTVQAVSQEELETKLANVRTAQADLASSRAAQAEAKLNLDFTTVRAPVSGRVSDKKVSLGDVVTASTTELTSVVTMDPIWFSFEGAESLYLKYTRQAQQGVRGSSRNTPNPVDIELADESDYRHHGHMVFVDNAIDPRSGTIRAHAELSNPGRLLTPGMFGRARLLGSGTYHAMLIPDEAITTDQTRKLAYIVDAKGMTVAREVETGPLVAGLRVIKKGIAAGDLVVLDGLGQLQPGAAVDAHQIKLRPRAADTAPGTTILSAPPASAATAR</sequence>
<organism evidence="7 8">
    <name type="scientific">Sphingomonas vulcanisoli</name>
    <dbReference type="NCBI Taxonomy" id="1658060"/>
    <lineage>
        <taxon>Bacteria</taxon>
        <taxon>Pseudomonadati</taxon>
        <taxon>Pseudomonadota</taxon>
        <taxon>Alphaproteobacteria</taxon>
        <taxon>Sphingomonadales</taxon>
        <taxon>Sphingomonadaceae</taxon>
        <taxon>Sphingomonas</taxon>
    </lineage>
</organism>
<evidence type="ECO:0000259" key="3">
    <source>
        <dbReference type="Pfam" id="PF25876"/>
    </source>
</evidence>